<evidence type="ECO:0000256" key="4">
    <source>
        <dbReference type="SAM" id="SignalP"/>
    </source>
</evidence>
<feature type="active site" description="Proton donor/acceptor" evidence="3">
    <location>
        <position position="294"/>
    </location>
</feature>
<dbReference type="EMBL" id="OV651821">
    <property type="protein sequence ID" value="CAH1115216.1"/>
    <property type="molecule type" value="Genomic_DNA"/>
</dbReference>
<feature type="signal peptide" evidence="4">
    <location>
        <begin position="1"/>
        <end position="22"/>
    </location>
</feature>
<keyword evidence="7" id="KW-1185">Reference proteome</keyword>
<organism evidence="6 7">
    <name type="scientific">Psylliodes chrysocephalus</name>
    <dbReference type="NCBI Taxonomy" id="3402493"/>
    <lineage>
        <taxon>Eukaryota</taxon>
        <taxon>Metazoa</taxon>
        <taxon>Ecdysozoa</taxon>
        <taxon>Arthropoda</taxon>
        <taxon>Hexapoda</taxon>
        <taxon>Insecta</taxon>
        <taxon>Pterygota</taxon>
        <taxon>Neoptera</taxon>
        <taxon>Endopterygota</taxon>
        <taxon>Coleoptera</taxon>
        <taxon>Polyphaga</taxon>
        <taxon>Cucujiformia</taxon>
        <taxon>Chrysomeloidea</taxon>
        <taxon>Chrysomelidae</taxon>
        <taxon>Galerucinae</taxon>
        <taxon>Alticini</taxon>
        <taxon>Psylliodes</taxon>
    </lineage>
</organism>
<dbReference type="InterPro" id="IPR008969">
    <property type="entry name" value="CarboxyPept-like_regulatory"/>
</dbReference>
<dbReference type="OrthoDB" id="10249045at2759"/>
<dbReference type="Proteomes" id="UP001153636">
    <property type="component" value="Chromosome 9"/>
</dbReference>
<name>A0A9P0DA73_9CUCU</name>
<dbReference type="InterPro" id="IPR000834">
    <property type="entry name" value="Peptidase_M14"/>
</dbReference>
<dbReference type="AlphaFoldDB" id="A0A9P0DA73"/>
<reference evidence="6" key="1">
    <citation type="submission" date="2022-01" db="EMBL/GenBank/DDBJ databases">
        <authorList>
            <person name="King R."/>
        </authorList>
    </citation>
    <scope>NUCLEOTIDE SEQUENCE</scope>
</reference>
<evidence type="ECO:0000256" key="3">
    <source>
        <dbReference type="PROSITE-ProRule" id="PRU01379"/>
    </source>
</evidence>
<evidence type="ECO:0000259" key="5">
    <source>
        <dbReference type="PROSITE" id="PS52035"/>
    </source>
</evidence>
<evidence type="ECO:0000256" key="1">
    <source>
        <dbReference type="ARBA" id="ARBA00005988"/>
    </source>
</evidence>
<comment type="similarity">
    <text evidence="1 3">Belongs to the peptidase M14 family.</text>
</comment>
<dbReference type="PROSITE" id="PS52035">
    <property type="entry name" value="PEPTIDASE_M14"/>
    <property type="match status" value="1"/>
</dbReference>
<keyword evidence="2" id="KW-0325">Glycoprotein</keyword>
<dbReference type="Gene3D" id="3.40.630.10">
    <property type="entry name" value="Zn peptidases"/>
    <property type="match status" value="1"/>
</dbReference>
<feature type="domain" description="Peptidase M14" evidence="5">
    <location>
        <begin position="27"/>
        <end position="322"/>
    </location>
</feature>
<keyword evidence="4" id="KW-0732">Signal</keyword>
<evidence type="ECO:0000313" key="6">
    <source>
        <dbReference type="EMBL" id="CAH1115216.1"/>
    </source>
</evidence>
<dbReference type="PANTHER" id="PTHR11532:SF84">
    <property type="entry name" value="CARBOXYPEPTIDASE M"/>
    <property type="match status" value="1"/>
</dbReference>
<evidence type="ECO:0000256" key="2">
    <source>
        <dbReference type="ARBA" id="ARBA00023180"/>
    </source>
</evidence>
<dbReference type="SUPFAM" id="SSF53187">
    <property type="entry name" value="Zn-dependent exopeptidases"/>
    <property type="match status" value="1"/>
</dbReference>
<dbReference type="Pfam" id="PF00246">
    <property type="entry name" value="Peptidase_M14"/>
    <property type="match status" value="1"/>
</dbReference>
<gene>
    <name evidence="6" type="ORF">PSYICH_LOCUS15134</name>
</gene>
<accession>A0A9P0DA73</accession>
<dbReference type="GO" id="GO:0005615">
    <property type="term" value="C:extracellular space"/>
    <property type="evidence" value="ECO:0007669"/>
    <property type="project" value="TreeGrafter"/>
</dbReference>
<dbReference type="PRINTS" id="PR00765">
    <property type="entry name" value="CRBOXYPTASEA"/>
</dbReference>
<dbReference type="SMART" id="SM00631">
    <property type="entry name" value="Zn_pept"/>
    <property type="match status" value="1"/>
</dbReference>
<dbReference type="InterPro" id="IPR050753">
    <property type="entry name" value="Peptidase_M14_domain"/>
</dbReference>
<sequence>MRLLFNKSSLILMFGLFLEVFSKLEFEYHSNKEMENILRRFEVSGKQKLKTKLYSIGYSSSTDEPFPLWVLELTAAPENVTGIPNVKLLGNMHGNEAGGRELLLHFIEHLIDSYGKVKLVSWLLNNTRIHIIPSINPDGFSNAGNSCNGMKGREVPTKKIDLNRNFPDFFHPNPDLVQAKESKAVMKWMEETKFILSAALHEGAMVANYPYDSINPNGDNDDDSEYLTPDDDVFKHLARTYANSHPVMSTNKGCPSDVKEFKGGITNGADWYSFDGGMGDYNYNYHGCMELTLELSCCKFPPNLTNLWNENKKPLLLYCLQAHRGVTGVILDSETKKPIKTKLKISDREAYFGNDRKSGEFWRILLPGQYVLEVEAPGYYAHFENFTVEDFKKFPKLTNLTIFLTNSSLPTTTTTTSSTTVIHTTNTTTSVSALIFPNITSRFTDNDDDKDYEYGFPSISELTSGFLKNSCANLALLLSVISFLVVIS</sequence>
<dbReference type="SUPFAM" id="SSF49464">
    <property type="entry name" value="Carboxypeptidase regulatory domain-like"/>
    <property type="match status" value="1"/>
</dbReference>
<evidence type="ECO:0000313" key="7">
    <source>
        <dbReference type="Proteomes" id="UP001153636"/>
    </source>
</evidence>
<dbReference type="GO" id="GO:0008270">
    <property type="term" value="F:zinc ion binding"/>
    <property type="evidence" value="ECO:0007669"/>
    <property type="project" value="InterPro"/>
</dbReference>
<dbReference type="GO" id="GO:0006518">
    <property type="term" value="P:peptide metabolic process"/>
    <property type="evidence" value="ECO:0007669"/>
    <property type="project" value="TreeGrafter"/>
</dbReference>
<proteinExistence type="inferred from homology"/>
<dbReference type="GO" id="GO:0016485">
    <property type="term" value="P:protein processing"/>
    <property type="evidence" value="ECO:0007669"/>
    <property type="project" value="TreeGrafter"/>
</dbReference>
<dbReference type="Gene3D" id="2.60.40.1120">
    <property type="entry name" value="Carboxypeptidase-like, regulatory domain"/>
    <property type="match status" value="1"/>
</dbReference>
<dbReference type="PANTHER" id="PTHR11532">
    <property type="entry name" value="PROTEASE M14 CARBOXYPEPTIDASE"/>
    <property type="match status" value="1"/>
</dbReference>
<feature type="chain" id="PRO_5040319058" description="Peptidase M14 domain-containing protein" evidence="4">
    <location>
        <begin position="23"/>
        <end position="488"/>
    </location>
</feature>
<dbReference type="GO" id="GO:0004181">
    <property type="term" value="F:metallocarboxypeptidase activity"/>
    <property type="evidence" value="ECO:0007669"/>
    <property type="project" value="InterPro"/>
</dbReference>
<protein>
    <recommendedName>
        <fullName evidence="5">Peptidase M14 domain-containing protein</fullName>
    </recommendedName>
</protein>